<feature type="transmembrane region" description="Helical" evidence="6">
    <location>
        <begin position="77"/>
        <end position="104"/>
    </location>
</feature>
<dbReference type="Pfam" id="PF03553">
    <property type="entry name" value="Na_H_antiporter"/>
    <property type="match status" value="1"/>
</dbReference>
<dbReference type="RefSeq" id="WP_071471762.1">
    <property type="nucleotide sequence ID" value="NZ_MDKE01000008.1"/>
</dbReference>
<feature type="transmembrane region" description="Helical" evidence="6">
    <location>
        <begin position="384"/>
        <end position="412"/>
    </location>
</feature>
<dbReference type="OrthoDB" id="9762978at2"/>
<dbReference type="EMBL" id="MDKE01000008">
    <property type="protein sequence ID" value="OIN12902.1"/>
    <property type="molecule type" value="Genomic_DNA"/>
</dbReference>
<feature type="transmembrane region" description="Helical" evidence="6">
    <location>
        <begin position="493"/>
        <end position="513"/>
    </location>
</feature>
<evidence type="ECO:0000313" key="9">
    <source>
        <dbReference type="Proteomes" id="UP000243073"/>
    </source>
</evidence>
<feature type="transmembrane region" description="Helical" evidence="6">
    <location>
        <begin position="470"/>
        <end position="487"/>
    </location>
</feature>
<proteinExistence type="predicted"/>
<evidence type="ECO:0000256" key="6">
    <source>
        <dbReference type="SAM" id="Phobius"/>
    </source>
</evidence>
<feature type="transmembrane region" description="Helical" evidence="6">
    <location>
        <begin position="347"/>
        <end position="364"/>
    </location>
</feature>
<dbReference type="AlphaFoldDB" id="A0A1J4QJC5"/>
<feature type="transmembrane region" description="Helical" evidence="6">
    <location>
        <begin position="208"/>
        <end position="225"/>
    </location>
</feature>
<feature type="transmembrane region" description="Helical" evidence="6">
    <location>
        <begin position="33"/>
        <end position="57"/>
    </location>
</feature>
<keyword evidence="2" id="KW-1003">Cell membrane</keyword>
<evidence type="ECO:0000259" key="7">
    <source>
        <dbReference type="Pfam" id="PF03553"/>
    </source>
</evidence>
<dbReference type="PANTHER" id="PTHR43478">
    <property type="entry name" value="NA+/H+ ANTIPORTER-RELATED"/>
    <property type="match status" value="1"/>
</dbReference>
<feature type="transmembrane region" description="Helical" evidence="6">
    <location>
        <begin position="266"/>
        <end position="290"/>
    </location>
</feature>
<evidence type="ECO:0000313" key="8">
    <source>
        <dbReference type="EMBL" id="OIN12902.1"/>
    </source>
</evidence>
<keyword evidence="9" id="KW-1185">Reference proteome</keyword>
<feature type="transmembrane region" description="Helical" evidence="6">
    <location>
        <begin position="178"/>
        <end position="202"/>
    </location>
</feature>
<evidence type="ECO:0000256" key="5">
    <source>
        <dbReference type="ARBA" id="ARBA00023136"/>
    </source>
</evidence>
<feature type="transmembrane region" description="Helical" evidence="6">
    <location>
        <begin position="310"/>
        <end position="327"/>
    </location>
</feature>
<gene>
    <name evidence="8" type="ORF">BFR47_10995</name>
</gene>
<comment type="subcellular location">
    <subcellularLocation>
        <location evidence="1">Cell membrane</location>
        <topology evidence="1">Multi-pass membrane protein</topology>
    </subcellularLocation>
</comment>
<keyword evidence="4 6" id="KW-1133">Transmembrane helix</keyword>
<dbReference type="GO" id="GO:0005886">
    <property type="term" value="C:plasma membrane"/>
    <property type="evidence" value="ECO:0007669"/>
    <property type="project" value="UniProtKB-SubCell"/>
</dbReference>
<name>A0A1J4QJC5_9GAMM</name>
<evidence type="ECO:0000256" key="4">
    <source>
        <dbReference type="ARBA" id="ARBA00022989"/>
    </source>
</evidence>
<dbReference type="PANTHER" id="PTHR43478:SF3">
    <property type="entry name" value="LYSINE TRANSPORTER LYSW"/>
    <property type="match status" value="1"/>
</dbReference>
<feature type="transmembrane region" description="Helical" evidence="6">
    <location>
        <begin position="6"/>
        <end position="26"/>
    </location>
</feature>
<dbReference type="InterPro" id="IPR018461">
    <property type="entry name" value="Na/H_Antiport_NhaC-like_C"/>
</dbReference>
<keyword evidence="5 6" id="KW-0472">Membrane</keyword>
<comment type="caution">
    <text evidence="8">The sequence shown here is derived from an EMBL/GenBank/DDBJ whole genome shotgun (WGS) entry which is preliminary data.</text>
</comment>
<sequence length="522" mass="55831">MESHPFIQTFWSLLPPLLAIVLAILTRRVLLSLGVGIVLSILLLEQFSPLAAITHLYGNVTALLWADNTVNEWNVNILLFLLLLGCIISMLSRTGATLAFAVWAQSRIKNRRQAKVMTGLLVFIFFIDDYFHSLSVGTICRPVTDRFHISRAKLAYLLDSTAAPVCVLMPVSSWGAYIIALVGGILTSYGVTGHSALGAFLMMGAMNFYAIFTLLMVLLVIRGGWDLGAMARHEQRALNGELFDSAKGTPPGVADHSVTVGRVRDLFLAIGTLTLVTVLSLLLTGAQALAQSQSEFSLLAALENTNVGRSLVFGGIAALLVCFFAMLKHKASASDWGHTLKVGLKGMLPAIYILLFAWTIAGLIGELQTGKYLASLVQQNMPVFLLPAILFLLAGLMAFATGTSWGTFGVMLPIAADMTMAIDVQLLLPGMSAVMAGAVFGDHCSPISDTTILSSTGASCHHIDHVVTQLPYTLSVALVSVIGYLALGYSASLGMALVAALAAFMLVLAGWTWTQRTQALAR</sequence>
<organism evidence="8 9">
    <name type="scientific">Oceanisphaera psychrotolerans</name>
    <dbReference type="NCBI Taxonomy" id="1414654"/>
    <lineage>
        <taxon>Bacteria</taxon>
        <taxon>Pseudomonadati</taxon>
        <taxon>Pseudomonadota</taxon>
        <taxon>Gammaproteobacteria</taxon>
        <taxon>Aeromonadales</taxon>
        <taxon>Aeromonadaceae</taxon>
        <taxon>Oceanisphaera</taxon>
    </lineage>
</organism>
<protein>
    <submittedName>
        <fullName evidence="8">Na+/H+ antiporter</fullName>
    </submittedName>
</protein>
<evidence type="ECO:0000256" key="1">
    <source>
        <dbReference type="ARBA" id="ARBA00004651"/>
    </source>
</evidence>
<keyword evidence="3 6" id="KW-0812">Transmembrane</keyword>
<evidence type="ECO:0000256" key="3">
    <source>
        <dbReference type="ARBA" id="ARBA00022692"/>
    </source>
</evidence>
<evidence type="ECO:0000256" key="2">
    <source>
        <dbReference type="ARBA" id="ARBA00022475"/>
    </source>
</evidence>
<dbReference type="Proteomes" id="UP000243073">
    <property type="component" value="Unassembled WGS sequence"/>
</dbReference>
<reference evidence="8 9" key="1">
    <citation type="submission" date="2016-07" db="EMBL/GenBank/DDBJ databases">
        <title>Draft Genome Sequence of Oceanisphaera psychrotolerans, isolated from coastal sediment samples.</title>
        <authorList>
            <person name="Zhuo S."/>
            <person name="Ruan Z."/>
        </authorList>
    </citation>
    <scope>NUCLEOTIDE SEQUENCE [LARGE SCALE GENOMIC DNA]</scope>
    <source>
        <strain evidence="8 9">LAM-WHM-ZC</strain>
    </source>
</reference>
<dbReference type="STRING" id="1414654.BFR47_10995"/>
<accession>A0A1J4QJC5</accession>
<feature type="transmembrane region" description="Helical" evidence="6">
    <location>
        <begin position="116"/>
        <end position="134"/>
    </location>
</feature>
<feature type="domain" description="Na+/H+ antiporter NhaC-like C-terminal" evidence="7">
    <location>
        <begin position="165"/>
        <end position="488"/>
    </location>
</feature>